<dbReference type="RefSeq" id="WP_379015395.1">
    <property type="nucleotide sequence ID" value="NZ_JBHSDC010000029.1"/>
</dbReference>
<keyword evidence="7" id="KW-0547">Nucleotide-binding</keyword>
<evidence type="ECO:0000256" key="12">
    <source>
        <dbReference type="ARBA" id="ARBA00023137"/>
    </source>
</evidence>
<evidence type="ECO:0000259" key="18">
    <source>
        <dbReference type="Pfam" id="PF18962"/>
    </source>
</evidence>
<protein>
    <recommendedName>
        <fullName evidence="2">receptor protein-tyrosine kinase</fullName>
        <ecNumber evidence="2">2.7.10.1</ecNumber>
    </recommendedName>
</protein>
<dbReference type="NCBIfam" id="TIGR04183">
    <property type="entry name" value="Por_Secre_tail"/>
    <property type="match status" value="1"/>
</dbReference>
<evidence type="ECO:0000256" key="14">
    <source>
        <dbReference type="ARBA" id="ARBA00023170"/>
    </source>
</evidence>
<evidence type="ECO:0000256" key="2">
    <source>
        <dbReference type="ARBA" id="ARBA00011902"/>
    </source>
</evidence>
<evidence type="ECO:0000256" key="11">
    <source>
        <dbReference type="ARBA" id="ARBA00023136"/>
    </source>
</evidence>
<reference evidence="20" key="1">
    <citation type="journal article" date="2019" name="Int. J. Syst. Evol. Microbiol.">
        <title>The Global Catalogue of Microorganisms (GCM) 10K type strain sequencing project: providing services to taxonomists for standard genome sequencing and annotation.</title>
        <authorList>
            <consortium name="The Broad Institute Genomics Platform"/>
            <consortium name="The Broad Institute Genome Sequencing Center for Infectious Disease"/>
            <person name="Wu L."/>
            <person name="Ma J."/>
        </authorList>
    </citation>
    <scope>NUCLEOTIDE SEQUENCE [LARGE SCALE GENOMIC DNA]</scope>
    <source>
        <strain evidence="20">CECT 8010</strain>
    </source>
</reference>
<keyword evidence="8" id="KW-0418">Kinase</keyword>
<evidence type="ECO:0000256" key="15">
    <source>
        <dbReference type="ARBA" id="ARBA00023180"/>
    </source>
</evidence>
<evidence type="ECO:0000256" key="4">
    <source>
        <dbReference type="ARBA" id="ARBA00022679"/>
    </source>
</evidence>
<evidence type="ECO:0000313" key="19">
    <source>
        <dbReference type="EMBL" id="MFC4233209.1"/>
    </source>
</evidence>
<keyword evidence="3" id="KW-1003">Cell membrane</keyword>
<dbReference type="EMBL" id="JBHSDC010000029">
    <property type="protein sequence ID" value="MFC4233209.1"/>
    <property type="molecule type" value="Genomic_DNA"/>
</dbReference>
<evidence type="ECO:0000256" key="3">
    <source>
        <dbReference type="ARBA" id="ARBA00022475"/>
    </source>
</evidence>
<gene>
    <name evidence="19" type="ORF">ACFOW1_15010</name>
</gene>
<keyword evidence="12" id="KW-0829">Tyrosine-protein kinase</keyword>
<evidence type="ECO:0000256" key="13">
    <source>
        <dbReference type="ARBA" id="ARBA00023157"/>
    </source>
</evidence>
<evidence type="ECO:0000313" key="20">
    <source>
        <dbReference type="Proteomes" id="UP001595906"/>
    </source>
</evidence>
<feature type="signal peptide" evidence="16">
    <location>
        <begin position="1"/>
        <end position="25"/>
    </location>
</feature>
<dbReference type="InterPro" id="IPR055163">
    <property type="entry name" value="ALK/LTK-like_GRD"/>
</dbReference>
<evidence type="ECO:0000256" key="10">
    <source>
        <dbReference type="ARBA" id="ARBA00022989"/>
    </source>
</evidence>
<evidence type="ECO:0000256" key="16">
    <source>
        <dbReference type="SAM" id="SignalP"/>
    </source>
</evidence>
<keyword evidence="10" id="KW-1133">Transmembrane helix</keyword>
<keyword evidence="15" id="KW-0325">Glycoprotein</keyword>
<evidence type="ECO:0000256" key="1">
    <source>
        <dbReference type="ARBA" id="ARBA00004251"/>
    </source>
</evidence>
<keyword evidence="9" id="KW-0067">ATP-binding</keyword>
<evidence type="ECO:0000256" key="9">
    <source>
        <dbReference type="ARBA" id="ARBA00022840"/>
    </source>
</evidence>
<feature type="chain" id="PRO_5046084883" description="receptor protein-tyrosine kinase" evidence="16">
    <location>
        <begin position="26"/>
        <end position="442"/>
    </location>
</feature>
<evidence type="ECO:0000256" key="6">
    <source>
        <dbReference type="ARBA" id="ARBA00022729"/>
    </source>
</evidence>
<keyword evidence="5" id="KW-0812">Transmembrane</keyword>
<evidence type="ECO:0000256" key="5">
    <source>
        <dbReference type="ARBA" id="ARBA00022692"/>
    </source>
</evidence>
<keyword evidence="13" id="KW-1015">Disulfide bond</keyword>
<dbReference type="EC" id="2.7.10.1" evidence="2"/>
<keyword evidence="20" id="KW-1185">Reference proteome</keyword>
<comment type="subcellular location">
    <subcellularLocation>
        <location evidence="1">Cell membrane</location>
        <topology evidence="1">Single-pass type I membrane protein</topology>
    </subcellularLocation>
</comment>
<dbReference type="Proteomes" id="UP001595906">
    <property type="component" value="Unassembled WGS sequence"/>
</dbReference>
<dbReference type="InterPro" id="IPR026444">
    <property type="entry name" value="Secre_tail"/>
</dbReference>
<feature type="domain" description="ALK/LTK-like glycine-rich" evidence="17">
    <location>
        <begin position="49"/>
        <end position="267"/>
    </location>
</feature>
<keyword evidence="11" id="KW-0472">Membrane</keyword>
<evidence type="ECO:0000259" key="17">
    <source>
        <dbReference type="Pfam" id="PF12810"/>
    </source>
</evidence>
<feature type="domain" description="Secretion system C-terminal sorting" evidence="18">
    <location>
        <begin position="371"/>
        <end position="439"/>
    </location>
</feature>
<keyword evidence="4" id="KW-0808">Transferase</keyword>
<name>A0ABV8Q069_9BACT</name>
<accession>A0ABV8Q069</accession>
<organism evidence="19 20">
    <name type="scientific">Parasediminibacterium paludis</name>
    <dbReference type="NCBI Taxonomy" id="908966"/>
    <lineage>
        <taxon>Bacteria</taxon>
        <taxon>Pseudomonadati</taxon>
        <taxon>Bacteroidota</taxon>
        <taxon>Chitinophagia</taxon>
        <taxon>Chitinophagales</taxon>
        <taxon>Chitinophagaceae</taxon>
        <taxon>Parasediminibacterium</taxon>
    </lineage>
</organism>
<evidence type="ECO:0000256" key="7">
    <source>
        <dbReference type="ARBA" id="ARBA00022741"/>
    </source>
</evidence>
<proteinExistence type="predicted"/>
<evidence type="ECO:0000256" key="8">
    <source>
        <dbReference type="ARBA" id="ARBA00022777"/>
    </source>
</evidence>
<dbReference type="Pfam" id="PF12810">
    <property type="entry name" value="ALK_LTK_GRD"/>
    <property type="match status" value="1"/>
</dbReference>
<keyword evidence="14" id="KW-0675">Receptor</keyword>
<keyword evidence="6 16" id="KW-0732">Signal</keyword>
<comment type="caution">
    <text evidence="19">The sequence shown here is derived from an EMBL/GenBank/DDBJ whole genome shotgun (WGS) entry which is preliminary data.</text>
</comment>
<sequence length="442" mass="43779">MKLKNLRFTVFLLLVGTQFCGTSLAQTTFNYTGSVQTYTVPAGVTTITVDVRGASGGVPYKNGVSFPAGAGKGGRVVATVSVTPGEVLNIYVGGKGNDGTSSTTAGNGGFNGGGNGSDAYNVGAGGGGGASDIRRGGTGLSNRIVVAGGGGGANDYNVSTGSGGDGGGLVGASGNVNGVSRAATGGTQSAGGIGGLFSGYTKGGDGSLGVGGNGGSGNVGGGGGGGYYGGGGGSFSSGAGGSSYTLSTATNVTHTQGYNAGDGIVIISTNLLPVTLVSFTATPSQGNVLVAWTTANEINNDYFLVESSTNTIDWTSKGKIAGGKSSYSFVDSLPSKGESFYRLKQVDKDGKYTLSDVRSVVLSADNKKLSIYPNPVVNNQLSVTINNTVTDKLAFVIMLTNGKVVSTGFINSRSNNISVANLPVGTYIIKLASGETATFIKQ</sequence>
<dbReference type="Pfam" id="PF18962">
    <property type="entry name" value="Por_Secre_tail"/>
    <property type="match status" value="1"/>
</dbReference>